<accession>A0A2R4NEX0</accession>
<dbReference type="RefSeq" id="WP_001567865.1">
    <property type="nucleotide sequence ID" value="NZ_BAABZZ010000127.1"/>
</dbReference>
<dbReference type="InterPro" id="IPR036388">
    <property type="entry name" value="WH-like_DNA-bd_sf"/>
</dbReference>
<dbReference type="InterPro" id="IPR036390">
    <property type="entry name" value="WH_DNA-bd_sf"/>
</dbReference>
<reference evidence="2" key="2">
    <citation type="submission" date="2018-03" db="EMBL/GenBank/DDBJ databases">
        <authorList>
            <person name="Hennequin C."/>
        </authorList>
    </citation>
    <scope>NUCLEOTIDE SEQUENCE [LARGE SCALE GENOMIC DNA]</scope>
    <source>
        <strain evidence="2">CNR48</strain>
        <plasmid evidence="2">CNR48</plasmid>
    </source>
</reference>
<organism evidence="1">
    <name type="scientific">Klebsiella pneumoniae</name>
    <dbReference type="NCBI Taxonomy" id="573"/>
    <lineage>
        <taxon>Bacteria</taxon>
        <taxon>Pseudomonadati</taxon>
        <taxon>Pseudomonadota</taxon>
        <taxon>Gammaproteobacteria</taxon>
        <taxon>Enterobacterales</taxon>
        <taxon>Enterobacteriaceae</taxon>
        <taxon>Klebsiella/Raoultella group</taxon>
        <taxon>Klebsiella</taxon>
        <taxon>Klebsiella pneumoniae complex</taxon>
    </lineage>
</organism>
<geneLocation type="plasmid" evidence="1">
    <name>pD610-HI2</name>
</geneLocation>
<keyword evidence="1" id="KW-0614">Plasmid</keyword>
<name>A0A2R4NEX0_KLEPN</name>
<dbReference type="AlphaFoldDB" id="A0A2R4NEX0"/>
<dbReference type="EMBL" id="LT994835">
    <property type="protein sequence ID" value="SPN80253.1"/>
    <property type="molecule type" value="Genomic_DNA"/>
</dbReference>
<proteinExistence type="predicted"/>
<dbReference type="Gene3D" id="1.10.10.10">
    <property type="entry name" value="Winged helix-like DNA-binding domain superfamily/Winged helix DNA-binding domain"/>
    <property type="match status" value="1"/>
</dbReference>
<geneLocation type="plasmid" evidence="2">
    <name>CNR48</name>
</geneLocation>
<dbReference type="Pfam" id="PF13412">
    <property type="entry name" value="HTH_24"/>
    <property type="match status" value="1"/>
</dbReference>
<gene>
    <name evidence="2" type="ORF">PCNR481_0090</name>
</gene>
<dbReference type="InterPro" id="IPR019885">
    <property type="entry name" value="Tscrpt_reg_HTH_AsnC-type_CS"/>
</dbReference>
<dbReference type="SUPFAM" id="SSF46785">
    <property type="entry name" value="Winged helix' DNA-binding domain"/>
    <property type="match status" value="1"/>
</dbReference>
<reference evidence="1" key="1">
    <citation type="submission" date="2017-10" db="EMBL/GenBank/DDBJ databases">
        <title>Complete sequence of pD610-HI2.</title>
        <authorList>
            <person name="Jiang X."/>
            <person name="Feng J."/>
            <person name="Zeng L."/>
            <person name="Zhang D."/>
            <person name="Zhan Z."/>
            <person name="Zhao Y."/>
            <person name="Luo W."/>
            <person name="Zhou D."/>
        </authorList>
    </citation>
    <scope>NUCLEOTIDE SEQUENCE</scope>
    <source>
        <strain evidence="1">D610</strain>
        <plasmid evidence="1">pD610-HI2</plasmid>
    </source>
</reference>
<protein>
    <submittedName>
        <fullName evidence="1">Uncharacterized protein</fullName>
    </submittedName>
</protein>
<evidence type="ECO:0000313" key="1">
    <source>
        <dbReference type="EMBL" id="AVX34658.1"/>
    </source>
</evidence>
<sequence length="182" mass="19523">MKVKLLELTENNNHPFGNVLGREVFKRLQNVVDSNPGCKSFEISLEGIVATDSSFPRESVIALAKQLCGEKYFFITDVSSTDLIDNWDYAAIAKQQSMIVVLAGGVRVIGPEAKSSTKALLDVVLGRNGVSTANVAKSLNISVQNASTRLKKLSSEGVIMRSEVSSPTGGIEFIYSGPNISA</sequence>
<evidence type="ECO:0000313" key="2">
    <source>
        <dbReference type="EMBL" id="SPN80253.1"/>
    </source>
</evidence>
<dbReference type="EMBL" id="MG288680">
    <property type="protein sequence ID" value="AVX34658.1"/>
    <property type="molecule type" value="Genomic_DNA"/>
</dbReference>
<dbReference type="PROSITE" id="PS00519">
    <property type="entry name" value="HTH_ASNC_1"/>
    <property type="match status" value="1"/>
</dbReference>